<reference evidence="1 2" key="1">
    <citation type="submission" date="2017-09" db="EMBL/GenBank/DDBJ databases">
        <title>Comparative genomics of rhizobia isolated from Phaseolus vulgaris in China.</title>
        <authorList>
            <person name="Tong W."/>
        </authorList>
    </citation>
    <scope>NUCLEOTIDE SEQUENCE [LARGE SCALE GENOMIC DNA]</scope>
    <source>
        <strain evidence="1 2">Y27</strain>
    </source>
</reference>
<comment type="caution">
    <text evidence="1">The sequence shown here is derived from an EMBL/GenBank/DDBJ whole genome shotgun (WGS) entry which is preliminary data.</text>
</comment>
<evidence type="ECO:0000313" key="1">
    <source>
        <dbReference type="EMBL" id="PDS51596.1"/>
    </source>
</evidence>
<keyword evidence="2" id="KW-1185">Reference proteome</keyword>
<proteinExistence type="predicted"/>
<name>A0ABX4J915_9HYPH</name>
<protein>
    <submittedName>
        <fullName evidence="1">Uncharacterized protein</fullName>
    </submittedName>
</protein>
<dbReference type="EMBL" id="NWSL01000007">
    <property type="protein sequence ID" value="PDS51596.1"/>
    <property type="molecule type" value="Genomic_DNA"/>
</dbReference>
<sequence length="72" mass="8051">MPNAGKADRVSNIAAWMLMCHLGQSSRKLRATTSSALERFTFSWKRRTALTFCFYTIPDGKPLRTFPGIALG</sequence>
<dbReference type="Proteomes" id="UP000219972">
    <property type="component" value="Unassembled WGS sequence"/>
</dbReference>
<evidence type="ECO:0000313" key="2">
    <source>
        <dbReference type="Proteomes" id="UP000219972"/>
    </source>
</evidence>
<gene>
    <name evidence="1" type="ORF">CO662_14150</name>
</gene>
<accession>A0ABX4J915</accession>
<organism evidence="1 2">
    <name type="scientific">Rhizobium anhuiense</name>
    <dbReference type="NCBI Taxonomy" id="1184720"/>
    <lineage>
        <taxon>Bacteria</taxon>
        <taxon>Pseudomonadati</taxon>
        <taxon>Pseudomonadota</taxon>
        <taxon>Alphaproteobacteria</taxon>
        <taxon>Hyphomicrobiales</taxon>
        <taxon>Rhizobiaceae</taxon>
        <taxon>Rhizobium/Agrobacterium group</taxon>
        <taxon>Rhizobium</taxon>
    </lineage>
</organism>